<dbReference type="Proteomes" id="UP000070433">
    <property type="component" value="Chromosome"/>
</dbReference>
<evidence type="ECO:0000256" key="1">
    <source>
        <dbReference type="SAM" id="SignalP"/>
    </source>
</evidence>
<dbReference type="AlphaFoldDB" id="A0A127JXB7"/>
<organism evidence="2 3">
    <name type="scientific">Ramlibacter tataouinensis</name>
    <dbReference type="NCBI Taxonomy" id="94132"/>
    <lineage>
        <taxon>Bacteria</taxon>
        <taxon>Pseudomonadati</taxon>
        <taxon>Pseudomonadota</taxon>
        <taxon>Betaproteobacteria</taxon>
        <taxon>Burkholderiales</taxon>
        <taxon>Comamonadaceae</taxon>
        <taxon>Ramlibacter</taxon>
    </lineage>
</organism>
<proteinExistence type="predicted"/>
<dbReference type="EMBL" id="CP010951">
    <property type="protein sequence ID" value="AMO24627.1"/>
    <property type="molecule type" value="Genomic_DNA"/>
</dbReference>
<gene>
    <name evidence="2" type="ORF">UC35_19545</name>
</gene>
<dbReference type="RefSeq" id="WP_061502664.1">
    <property type="nucleotide sequence ID" value="NZ_CP010951.1"/>
</dbReference>
<keyword evidence="3" id="KW-1185">Reference proteome</keyword>
<protein>
    <submittedName>
        <fullName evidence="2">Uncharacterized protein</fullName>
    </submittedName>
</protein>
<accession>A0A127JXB7</accession>
<feature type="signal peptide" evidence="1">
    <location>
        <begin position="1"/>
        <end position="24"/>
    </location>
</feature>
<reference evidence="2 3" key="1">
    <citation type="journal article" date="2014" name="Int. J. Syst. Evol. Microbiol.">
        <title>Ramlibacter solisilvae sp. nov., isolated from forest soil, and emended description of the genus Ramlibacter.</title>
        <authorList>
            <person name="Lee H.J."/>
            <person name="Lee S.H."/>
            <person name="Lee S.S."/>
            <person name="Lee J.S."/>
            <person name="Kim Y."/>
            <person name="Kim S.C."/>
            <person name="Jeon C.O."/>
        </authorList>
    </citation>
    <scope>NUCLEOTIDE SEQUENCE [LARGE SCALE GENOMIC DNA]</scope>
    <source>
        <strain evidence="2 3">5-10</strain>
    </source>
</reference>
<sequence>MVGAASLARHVGLCAALWVGSVAAQQLPPAGSAAMKASGLLQLGRVAFALPPGEWQVLPMQDIEIRKTDYSCRCERTQSSGDHYPVQQAFAVQVDPATRQLKAAMYFRASQSTIPMLRVWLTTACEARSSPLHRDGMDGHFNNPACLTIEAVDGPSTGPQQEVETWLWDWMKANGVAIPQVLLAAKYLKYGTGEQVWALSYVNPDAHGISPSAQRNREEWSPDAVKADPRKSEYLARFKAWSYKMAQESRLSLLDHKPKEPGLPAIPSM</sequence>
<name>A0A127JXB7_9BURK</name>
<keyword evidence="1" id="KW-0732">Signal</keyword>
<evidence type="ECO:0000313" key="3">
    <source>
        <dbReference type="Proteomes" id="UP000070433"/>
    </source>
</evidence>
<evidence type="ECO:0000313" key="2">
    <source>
        <dbReference type="EMBL" id="AMO24627.1"/>
    </source>
</evidence>
<feature type="chain" id="PRO_5007449617" evidence="1">
    <location>
        <begin position="25"/>
        <end position="269"/>
    </location>
</feature>